<dbReference type="AlphaFoldDB" id="A0A5C1ALT8"/>
<evidence type="ECO:0000256" key="2">
    <source>
        <dbReference type="ARBA" id="ARBA00001947"/>
    </source>
</evidence>
<gene>
    <name evidence="8" type="primary">araD</name>
    <name evidence="8" type="ORF">PX52LOC_07269</name>
</gene>
<name>A0A5C1ALT8_9BACT</name>
<dbReference type="PANTHER" id="PTHR22789">
    <property type="entry name" value="FUCULOSE PHOSPHATE ALDOLASE"/>
    <property type="match status" value="1"/>
</dbReference>
<keyword evidence="6" id="KW-0862">Zinc</keyword>
<proteinExistence type="inferred from homology"/>
<dbReference type="EC" id="5.1.3.4" evidence="4"/>
<keyword evidence="5" id="KW-0479">Metal-binding</keyword>
<dbReference type="GO" id="GO:0005829">
    <property type="term" value="C:cytosol"/>
    <property type="evidence" value="ECO:0007669"/>
    <property type="project" value="TreeGrafter"/>
</dbReference>
<keyword evidence="8" id="KW-0413">Isomerase</keyword>
<sequence>MAHELELREQTAALNRALPAAGLVTMHSGNASVYDPDSGKLFIKPSGMDYDRITPSEVVEVDVRTGRVFGSNKPSVDLPHHLFLYRNLPDVRSVIHTHSNYATAFAACLKPIPLCLTAIADEFGGEVPCAPYVGNEDDEIGRAILRYRNTAPAILLGNHGVFAWGPTGKAALKAAVMVEDVAKTVFLAHQLGQPQALPEEEARKWFDRYQNRYGQQPSILPLPLKQAG</sequence>
<evidence type="ECO:0000256" key="6">
    <source>
        <dbReference type="ARBA" id="ARBA00022833"/>
    </source>
</evidence>
<dbReference type="KEGG" id="lrs:PX52LOC_07269"/>
<dbReference type="GO" id="GO:0008742">
    <property type="term" value="F:L-ribulose-phosphate 4-epimerase activity"/>
    <property type="evidence" value="ECO:0007669"/>
    <property type="project" value="UniProtKB-EC"/>
</dbReference>
<reference evidence="9" key="1">
    <citation type="submission" date="2019-08" db="EMBL/GenBank/DDBJ databases">
        <title>Limnoglobus roseus gen. nov., sp. nov., a novel freshwater planctomycete with a giant genome from the family Gemmataceae.</title>
        <authorList>
            <person name="Kulichevskaya I.S."/>
            <person name="Naumoff D.G."/>
            <person name="Miroshnikov K."/>
            <person name="Ivanova A."/>
            <person name="Philippov D.A."/>
            <person name="Hakobyan A."/>
            <person name="Rijpstra I.C."/>
            <person name="Sinninghe Damste J.S."/>
            <person name="Liesack W."/>
            <person name="Dedysh S.N."/>
        </authorList>
    </citation>
    <scope>NUCLEOTIDE SEQUENCE [LARGE SCALE GENOMIC DNA]</scope>
    <source>
        <strain evidence="9">PX52</strain>
    </source>
</reference>
<organism evidence="8 9">
    <name type="scientific">Limnoglobus roseus</name>
    <dbReference type="NCBI Taxonomy" id="2598579"/>
    <lineage>
        <taxon>Bacteria</taxon>
        <taxon>Pseudomonadati</taxon>
        <taxon>Planctomycetota</taxon>
        <taxon>Planctomycetia</taxon>
        <taxon>Gemmatales</taxon>
        <taxon>Gemmataceae</taxon>
        <taxon>Limnoglobus</taxon>
    </lineage>
</organism>
<dbReference type="GO" id="GO:0019323">
    <property type="term" value="P:pentose catabolic process"/>
    <property type="evidence" value="ECO:0007669"/>
    <property type="project" value="TreeGrafter"/>
</dbReference>
<evidence type="ECO:0000313" key="8">
    <source>
        <dbReference type="EMBL" id="QEL20181.1"/>
    </source>
</evidence>
<dbReference type="RefSeq" id="WP_149114500.1">
    <property type="nucleotide sequence ID" value="NZ_CP042425.1"/>
</dbReference>
<comment type="similarity">
    <text evidence="3">Belongs to the aldolase class II family. AraD/FucA subfamily.</text>
</comment>
<dbReference type="InterPro" id="IPR050197">
    <property type="entry name" value="Aldolase_class_II_sugar_metab"/>
</dbReference>
<dbReference type="Proteomes" id="UP000324974">
    <property type="component" value="Chromosome"/>
</dbReference>
<dbReference type="GO" id="GO:0046872">
    <property type="term" value="F:metal ion binding"/>
    <property type="evidence" value="ECO:0007669"/>
    <property type="project" value="UniProtKB-KW"/>
</dbReference>
<comment type="catalytic activity">
    <reaction evidence="1">
        <text>L-ribulose 5-phosphate = D-xylulose 5-phosphate</text>
        <dbReference type="Rhea" id="RHEA:22368"/>
        <dbReference type="ChEBI" id="CHEBI:57737"/>
        <dbReference type="ChEBI" id="CHEBI:58226"/>
        <dbReference type="EC" id="5.1.3.4"/>
    </reaction>
</comment>
<dbReference type="SMART" id="SM01007">
    <property type="entry name" value="Aldolase_II"/>
    <property type="match status" value="1"/>
</dbReference>
<evidence type="ECO:0000256" key="3">
    <source>
        <dbReference type="ARBA" id="ARBA00010037"/>
    </source>
</evidence>
<evidence type="ECO:0000313" key="9">
    <source>
        <dbReference type="Proteomes" id="UP000324974"/>
    </source>
</evidence>
<evidence type="ECO:0000256" key="1">
    <source>
        <dbReference type="ARBA" id="ARBA00001726"/>
    </source>
</evidence>
<dbReference type="Pfam" id="PF00596">
    <property type="entry name" value="Aldolase_II"/>
    <property type="match status" value="1"/>
</dbReference>
<dbReference type="SUPFAM" id="SSF53639">
    <property type="entry name" value="AraD/HMP-PK domain-like"/>
    <property type="match status" value="1"/>
</dbReference>
<feature type="domain" description="Class II aldolase/adducin N-terminal" evidence="7">
    <location>
        <begin position="9"/>
        <end position="186"/>
    </location>
</feature>
<evidence type="ECO:0000256" key="4">
    <source>
        <dbReference type="ARBA" id="ARBA00013186"/>
    </source>
</evidence>
<accession>A0A5C1ALT8</accession>
<dbReference type="OrthoDB" id="9786287at2"/>
<dbReference type="PANTHER" id="PTHR22789:SF8">
    <property type="entry name" value="L-RIBULOSE-5-PHOSPHATE 4-EPIMERASE SGBE"/>
    <property type="match status" value="1"/>
</dbReference>
<dbReference type="EMBL" id="CP042425">
    <property type="protein sequence ID" value="QEL20181.1"/>
    <property type="molecule type" value="Genomic_DNA"/>
</dbReference>
<dbReference type="InterPro" id="IPR001303">
    <property type="entry name" value="Aldolase_II/adducin_N"/>
</dbReference>
<evidence type="ECO:0000256" key="5">
    <source>
        <dbReference type="ARBA" id="ARBA00022723"/>
    </source>
</evidence>
<protein>
    <recommendedName>
        <fullName evidence="4">L-ribulose-5-phosphate 4-epimerase</fullName>
        <ecNumber evidence="4">5.1.3.4</ecNumber>
    </recommendedName>
</protein>
<comment type="cofactor">
    <cofactor evidence="2">
        <name>Zn(2+)</name>
        <dbReference type="ChEBI" id="CHEBI:29105"/>
    </cofactor>
</comment>
<dbReference type="InterPro" id="IPR036409">
    <property type="entry name" value="Aldolase_II/adducin_N_sf"/>
</dbReference>
<evidence type="ECO:0000259" key="7">
    <source>
        <dbReference type="SMART" id="SM01007"/>
    </source>
</evidence>
<dbReference type="GO" id="GO:0016832">
    <property type="term" value="F:aldehyde-lyase activity"/>
    <property type="evidence" value="ECO:0007669"/>
    <property type="project" value="TreeGrafter"/>
</dbReference>
<keyword evidence="9" id="KW-1185">Reference proteome</keyword>
<dbReference type="Gene3D" id="3.40.225.10">
    <property type="entry name" value="Class II aldolase/adducin N-terminal domain"/>
    <property type="match status" value="1"/>
</dbReference>